<keyword evidence="1" id="KW-1133">Transmembrane helix</keyword>
<dbReference type="AlphaFoldDB" id="A0A3B1DLT5"/>
<evidence type="ECO:0008006" key="3">
    <source>
        <dbReference type="Google" id="ProtNLM"/>
    </source>
</evidence>
<evidence type="ECO:0000313" key="2">
    <source>
        <dbReference type="EMBL" id="VAX37743.1"/>
    </source>
</evidence>
<gene>
    <name evidence="2" type="ORF">MNBD_PLANCTO03-108</name>
</gene>
<organism evidence="2">
    <name type="scientific">hydrothermal vent metagenome</name>
    <dbReference type="NCBI Taxonomy" id="652676"/>
    <lineage>
        <taxon>unclassified sequences</taxon>
        <taxon>metagenomes</taxon>
        <taxon>ecological metagenomes</taxon>
    </lineage>
</organism>
<dbReference type="InterPro" id="IPR012902">
    <property type="entry name" value="N_methyl_site"/>
</dbReference>
<sequence length="193" mass="20588">MSERGSASGRRGMTLLEVMFALVLLLVLSAGVMGFFYQVTAQRDQLVRLASQQRDISLLFDRVESALLAAVAVGPDGSAGITGDATSITITTRSVVPALGDEAGLADACTMSFVFEEGAAVCSQSVEVSGRDGAGGSVQEPLLKLVERVRFRYSDGKAWRSSFDSLEADGLPVAVEISVWFEPRVVRARRVEP</sequence>
<dbReference type="EMBL" id="UOGK01000117">
    <property type="protein sequence ID" value="VAX37743.1"/>
    <property type="molecule type" value="Genomic_DNA"/>
</dbReference>
<keyword evidence="1" id="KW-0812">Transmembrane</keyword>
<dbReference type="PROSITE" id="PS00409">
    <property type="entry name" value="PROKAR_NTER_METHYL"/>
    <property type="match status" value="1"/>
</dbReference>
<protein>
    <recommendedName>
        <fullName evidence="3">Type II secretion system protein J</fullName>
    </recommendedName>
</protein>
<accession>A0A3B1DLT5</accession>
<dbReference type="Pfam" id="PF07963">
    <property type="entry name" value="N_methyl"/>
    <property type="match status" value="1"/>
</dbReference>
<dbReference type="NCBIfam" id="TIGR02532">
    <property type="entry name" value="IV_pilin_GFxxxE"/>
    <property type="match status" value="1"/>
</dbReference>
<reference evidence="2" key="1">
    <citation type="submission" date="2018-06" db="EMBL/GenBank/DDBJ databases">
        <authorList>
            <person name="Zhirakovskaya E."/>
        </authorList>
    </citation>
    <scope>NUCLEOTIDE SEQUENCE</scope>
</reference>
<feature type="non-terminal residue" evidence="2">
    <location>
        <position position="193"/>
    </location>
</feature>
<proteinExistence type="predicted"/>
<keyword evidence="1" id="KW-0472">Membrane</keyword>
<evidence type="ECO:0000256" key="1">
    <source>
        <dbReference type="SAM" id="Phobius"/>
    </source>
</evidence>
<feature type="transmembrane region" description="Helical" evidence="1">
    <location>
        <begin position="12"/>
        <end position="37"/>
    </location>
</feature>
<name>A0A3B1DLT5_9ZZZZ</name>